<dbReference type="Gene3D" id="3.40.50.620">
    <property type="entry name" value="HUPs"/>
    <property type="match status" value="1"/>
</dbReference>
<dbReference type="Proteomes" id="UP000013520">
    <property type="component" value="Chromosome"/>
</dbReference>
<dbReference type="InterPro" id="IPR006016">
    <property type="entry name" value="UspA"/>
</dbReference>
<dbReference type="InterPro" id="IPR014729">
    <property type="entry name" value="Rossmann-like_a/b/a_fold"/>
</dbReference>
<dbReference type="PANTHER" id="PTHR46268">
    <property type="entry name" value="STRESS RESPONSE PROTEIN NHAX"/>
    <property type="match status" value="1"/>
</dbReference>
<dbReference type="EMBL" id="CP003273">
    <property type="protein sequence ID" value="AGL01533.1"/>
    <property type="molecule type" value="Genomic_DNA"/>
</dbReference>
<keyword evidence="2" id="KW-0963">Cytoplasm</keyword>
<dbReference type="RefSeq" id="WP_006521960.1">
    <property type="nucleotide sequence ID" value="NC_021184.1"/>
</dbReference>
<evidence type="ECO:0000256" key="2">
    <source>
        <dbReference type="PIRNR" id="PIRNR006276"/>
    </source>
</evidence>
<comment type="subcellular location">
    <subcellularLocation>
        <location evidence="2">Cytoplasm</location>
    </subcellularLocation>
</comment>
<keyword evidence="5" id="KW-1185">Reference proteome</keyword>
<proteinExistence type="inferred from homology"/>
<dbReference type="Pfam" id="PF00582">
    <property type="entry name" value="Usp"/>
    <property type="match status" value="1"/>
</dbReference>
<dbReference type="PRINTS" id="PR01438">
    <property type="entry name" value="UNVRSLSTRESS"/>
</dbReference>
<dbReference type="AlphaFoldDB" id="R4KED9"/>
<dbReference type="HOGENOM" id="CLU_049301_16_2_9"/>
<dbReference type="CDD" id="cd00293">
    <property type="entry name" value="USP-like"/>
    <property type="match status" value="1"/>
</dbReference>
<evidence type="ECO:0000256" key="1">
    <source>
        <dbReference type="ARBA" id="ARBA00008791"/>
    </source>
</evidence>
<reference evidence="4 5" key="1">
    <citation type="submission" date="2012-01" db="EMBL/GenBank/DDBJ databases">
        <title>Complete sequence of Desulfotomaculum gibsoniae DSM 7213.</title>
        <authorList>
            <consortium name="US DOE Joint Genome Institute"/>
            <person name="Lucas S."/>
            <person name="Han J."/>
            <person name="Lapidus A."/>
            <person name="Cheng J.-F."/>
            <person name="Goodwin L."/>
            <person name="Pitluck S."/>
            <person name="Peters L."/>
            <person name="Ovchinnikova G."/>
            <person name="Teshima H."/>
            <person name="Detter J.C."/>
            <person name="Han C."/>
            <person name="Tapia R."/>
            <person name="Land M."/>
            <person name="Hauser L."/>
            <person name="Kyrpides N."/>
            <person name="Ivanova N."/>
            <person name="Pagani I."/>
            <person name="Parshina S."/>
            <person name="Plugge C."/>
            <person name="Muyzer G."/>
            <person name="Kuever J."/>
            <person name="Ivanova A."/>
            <person name="Nazina T."/>
            <person name="Klenk H.-P."/>
            <person name="Brambilla E."/>
            <person name="Spring S."/>
            <person name="Stams A.F."/>
            <person name="Woyke T."/>
        </authorList>
    </citation>
    <scope>NUCLEOTIDE SEQUENCE [LARGE SCALE GENOMIC DNA]</scope>
    <source>
        <strain evidence="4 5">DSM 7213</strain>
    </source>
</reference>
<dbReference type="GO" id="GO:0005737">
    <property type="term" value="C:cytoplasm"/>
    <property type="evidence" value="ECO:0007669"/>
    <property type="project" value="UniProtKB-SubCell"/>
</dbReference>
<comment type="similarity">
    <text evidence="1 2">Belongs to the universal stress protein A family.</text>
</comment>
<dbReference type="PIRSF" id="PIRSF006276">
    <property type="entry name" value="UspA"/>
    <property type="match status" value="1"/>
</dbReference>
<dbReference type="PANTHER" id="PTHR46268:SF6">
    <property type="entry name" value="UNIVERSAL STRESS PROTEIN UP12"/>
    <property type="match status" value="1"/>
</dbReference>
<feature type="domain" description="UspA" evidence="3">
    <location>
        <begin position="1"/>
        <end position="145"/>
    </location>
</feature>
<dbReference type="eggNOG" id="COG0589">
    <property type="taxonomic scope" value="Bacteria"/>
</dbReference>
<evidence type="ECO:0000313" key="5">
    <source>
        <dbReference type="Proteomes" id="UP000013520"/>
    </source>
</evidence>
<dbReference type="OrthoDB" id="9794782at2"/>
<organism evidence="4 5">
    <name type="scientific">Desulfoscipio gibsoniae DSM 7213</name>
    <dbReference type="NCBI Taxonomy" id="767817"/>
    <lineage>
        <taxon>Bacteria</taxon>
        <taxon>Bacillati</taxon>
        <taxon>Bacillota</taxon>
        <taxon>Clostridia</taxon>
        <taxon>Eubacteriales</taxon>
        <taxon>Desulfallaceae</taxon>
        <taxon>Desulfoscipio</taxon>
    </lineage>
</organism>
<sequence length="145" mass="16295">MYKKILVPLDGSHPSMTAAEHAIQIAASFDAQVTFLHVAPNLIHYVTDPRLHAVFDYNQLKQEFTAQGETILEDARKEFEKHGVNIDKKLLWGHPSQEIIEECKEGQYDLLVMGSRGLGDIKGYLMGSVSNRVTRHAPCPVLIVR</sequence>
<evidence type="ECO:0000313" key="4">
    <source>
        <dbReference type="EMBL" id="AGL01533.1"/>
    </source>
</evidence>
<dbReference type="SUPFAM" id="SSF52402">
    <property type="entry name" value="Adenine nucleotide alpha hydrolases-like"/>
    <property type="match status" value="1"/>
</dbReference>
<evidence type="ECO:0000259" key="3">
    <source>
        <dbReference type="Pfam" id="PF00582"/>
    </source>
</evidence>
<gene>
    <name evidence="4" type="ORF">Desgi_2099</name>
</gene>
<accession>R4KED9</accession>
<dbReference type="KEGG" id="dgi:Desgi_2099"/>
<dbReference type="InterPro" id="IPR006015">
    <property type="entry name" value="Universal_stress_UspA"/>
</dbReference>
<name>R4KED9_9FIRM</name>
<dbReference type="STRING" id="767817.Desgi_2099"/>
<protein>
    <recommendedName>
        <fullName evidence="2">Universal stress protein</fullName>
    </recommendedName>
</protein>